<evidence type="ECO:0000313" key="2">
    <source>
        <dbReference type="EMBL" id="GAA4818591.1"/>
    </source>
</evidence>
<dbReference type="EMBL" id="BAABKQ010000001">
    <property type="protein sequence ID" value="GAA4818591.1"/>
    <property type="molecule type" value="Genomic_DNA"/>
</dbReference>
<dbReference type="RefSeq" id="WP_200173095.1">
    <property type="nucleotide sequence ID" value="NZ_BAABKQ010000001.1"/>
</dbReference>
<proteinExistence type="predicted"/>
<dbReference type="PANTHER" id="PTHR39338:SF5">
    <property type="entry name" value="BLR6139 PROTEIN"/>
    <property type="match status" value="1"/>
</dbReference>
<feature type="region of interest" description="Disordered" evidence="1">
    <location>
        <begin position="1"/>
        <end position="20"/>
    </location>
</feature>
<keyword evidence="3" id="KW-1185">Reference proteome</keyword>
<evidence type="ECO:0000313" key="3">
    <source>
        <dbReference type="Proteomes" id="UP001500839"/>
    </source>
</evidence>
<dbReference type="Proteomes" id="UP001500839">
    <property type="component" value="Unassembled WGS sequence"/>
</dbReference>
<dbReference type="InterPro" id="IPR008912">
    <property type="entry name" value="Uncharacterised_CoxE"/>
</dbReference>
<feature type="region of interest" description="Disordered" evidence="1">
    <location>
        <begin position="95"/>
        <end position="124"/>
    </location>
</feature>
<dbReference type="PANTHER" id="PTHR39338">
    <property type="entry name" value="BLL5662 PROTEIN-RELATED"/>
    <property type="match status" value="1"/>
</dbReference>
<gene>
    <name evidence="2" type="ORF">GCM10023353_27270</name>
</gene>
<organism evidence="2 3">
    <name type="scientific">Tomitella cavernea</name>
    <dbReference type="NCBI Taxonomy" id="1387982"/>
    <lineage>
        <taxon>Bacteria</taxon>
        <taxon>Bacillati</taxon>
        <taxon>Actinomycetota</taxon>
        <taxon>Actinomycetes</taxon>
        <taxon>Mycobacteriales</taxon>
        <taxon>Tomitella</taxon>
    </lineage>
</organism>
<evidence type="ECO:0000256" key="1">
    <source>
        <dbReference type="SAM" id="MobiDB-lite"/>
    </source>
</evidence>
<protein>
    <submittedName>
        <fullName evidence="2">VWA domain-containing protein</fullName>
    </submittedName>
</protein>
<dbReference type="PIRSF" id="PIRSF010256">
    <property type="entry name" value="CoxE_vWa"/>
    <property type="match status" value="1"/>
</dbReference>
<sequence length="497" mass="54543">MSNLRSPRARPPSGPLAPHGIPGHLVGFVGALRGKGIAVGPSETVDAGRVLAVLDPLDREAVREGLASALLRRPVHRDTFDVLFDLWFPSGIGARRDGGEGDGTEGADSADGAPTELPVDEDGNLDPQALEELLAALLADESDEGRERMDRLVADIVDGLGRYDGYSGESFSAYQAMRGLSGDNILRRMLDGMLGPSQDDPGHRHVHRNEVALRTALERMDRLRRMVQRETRRRSAERLGRDRVAQYGVPQLAEQVDFLRASDADLQALRKTMVPLARALATRLAARRRRSRRGEIDVRRTLRKSMSTGGVPIDLVLRKPRPARPELVVLCDVSGSVAGFSHFTLQLVHTLREQFSRVRVFAFIDTTDEVSGYFEAGSDLGVAMSRMVREARLITYDGHSDYGNALGGFAEEYAHALTDKSSLLILGDARNNYRDPNLAALQRMRQAARQSHWLNPEPAGQWGTGDSVATAYGTVVPMYECRTAEQLTGVISRLLPI</sequence>
<name>A0ABP9D003_9ACTN</name>
<dbReference type="InterPro" id="IPR011195">
    <property type="entry name" value="UCP010256"/>
</dbReference>
<dbReference type="Pfam" id="PF05762">
    <property type="entry name" value="VWA_CoxE"/>
    <property type="match status" value="1"/>
</dbReference>
<comment type="caution">
    <text evidence="2">The sequence shown here is derived from an EMBL/GenBank/DDBJ whole genome shotgun (WGS) entry which is preliminary data.</text>
</comment>
<accession>A0ABP9D003</accession>
<reference evidence="3" key="1">
    <citation type="journal article" date="2019" name="Int. J. Syst. Evol. Microbiol.">
        <title>The Global Catalogue of Microorganisms (GCM) 10K type strain sequencing project: providing services to taxonomists for standard genome sequencing and annotation.</title>
        <authorList>
            <consortium name="The Broad Institute Genomics Platform"/>
            <consortium name="The Broad Institute Genome Sequencing Center for Infectious Disease"/>
            <person name="Wu L."/>
            <person name="Ma J."/>
        </authorList>
    </citation>
    <scope>NUCLEOTIDE SEQUENCE [LARGE SCALE GENOMIC DNA]</scope>
    <source>
        <strain evidence="3">JCM 18542</strain>
    </source>
</reference>